<feature type="region of interest" description="Disordered" evidence="1">
    <location>
        <begin position="1"/>
        <end position="141"/>
    </location>
</feature>
<gene>
    <name evidence="2" type="ORF">BJ684DRAFT_21711</name>
</gene>
<keyword evidence="3" id="KW-1185">Reference proteome</keyword>
<evidence type="ECO:0000313" key="2">
    <source>
        <dbReference type="EMBL" id="RKP11707.1"/>
    </source>
</evidence>
<proteinExistence type="predicted"/>
<feature type="non-terminal residue" evidence="2">
    <location>
        <position position="141"/>
    </location>
</feature>
<accession>A0A4P9XZ78</accession>
<evidence type="ECO:0000256" key="1">
    <source>
        <dbReference type="SAM" id="MobiDB-lite"/>
    </source>
</evidence>
<feature type="compositionally biased region" description="Polar residues" evidence="1">
    <location>
        <begin position="113"/>
        <end position="141"/>
    </location>
</feature>
<dbReference type="Proteomes" id="UP000267251">
    <property type="component" value="Unassembled WGS sequence"/>
</dbReference>
<organism evidence="2 3">
    <name type="scientific">Piptocephalis cylindrospora</name>
    <dbReference type="NCBI Taxonomy" id="1907219"/>
    <lineage>
        <taxon>Eukaryota</taxon>
        <taxon>Fungi</taxon>
        <taxon>Fungi incertae sedis</taxon>
        <taxon>Zoopagomycota</taxon>
        <taxon>Zoopagomycotina</taxon>
        <taxon>Zoopagomycetes</taxon>
        <taxon>Zoopagales</taxon>
        <taxon>Piptocephalidaceae</taxon>
        <taxon>Piptocephalis</taxon>
    </lineage>
</organism>
<sequence length="141" mass="14191">MEPNPFEASFAAVSHTPPNSGKPHSDDPASSSSSMDNRDAGSGNGASSAEHGRIVSPKAPSSPPHSSSSGSFRLPSLANHSHPPPSTALSPESLRSGPLSPALLDHPLAASSGEDSGSITTSLAPVATSNPAQFNPYLSRS</sequence>
<feature type="compositionally biased region" description="Low complexity" evidence="1">
    <location>
        <begin position="56"/>
        <end position="76"/>
    </location>
</feature>
<dbReference type="EMBL" id="KZ988705">
    <property type="protein sequence ID" value="RKP11707.1"/>
    <property type="molecule type" value="Genomic_DNA"/>
</dbReference>
<protein>
    <submittedName>
        <fullName evidence="2">Uncharacterized protein</fullName>
    </submittedName>
</protein>
<dbReference type="AlphaFoldDB" id="A0A4P9XZ78"/>
<reference evidence="3" key="1">
    <citation type="journal article" date="2018" name="Nat. Microbiol.">
        <title>Leveraging single-cell genomics to expand the fungal tree of life.</title>
        <authorList>
            <person name="Ahrendt S.R."/>
            <person name="Quandt C.A."/>
            <person name="Ciobanu D."/>
            <person name="Clum A."/>
            <person name="Salamov A."/>
            <person name="Andreopoulos B."/>
            <person name="Cheng J.F."/>
            <person name="Woyke T."/>
            <person name="Pelin A."/>
            <person name="Henrissat B."/>
            <person name="Reynolds N.K."/>
            <person name="Benny G.L."/>
            <person name="Smith M.E."/>
            <person name="James T.Y."/>
            <person name="Grigoriev I.V."/>
        </authorList>
    </citation>
    <scope>NUCLEOTIDE SEQUENCE [LARGE SCALE GENOMIC DNA]</scope>
</reference>
<evidence type="ECO:0000313" key="3">
    <source>
        <dbReference type="Proteomes" id="UP000267251"/>
    </source>
</evidence>
<name>A0A4P9XZ78_9FUNG</name>